<reference evidence="1" key="2">
    <citation type="submission" date="2015-06" db="UniProtKB">
        <authorList>
            <consortium name="EnsemblPlants"/>
        </authorList>
    </citation>
    <scope>IDENTIFICATION</scope>
    <source>
        <strain evidence="1">DM1-3 516 R44</strain>
    </source>
</reference>
<reference evidence="2" key="1">
    <citation type="journal article" date="2011" name="Nature">
        <title>Genome sequence and analysis of the tuber crop potato.</title>
        <authorList>
            <consortium name="The Potato Genome Sequencing Consortium"/>
        </authorList>
    </citation>
    <scope>NUCLEOTIDE SEQUENCE [LARGE SCALE GENOMIC DNA]</scope>
    <source>
        <strain evidence="2">cv. DM1-3 516 R44</strain>
    </source>
</reference>
<dbReference type="InParanoid" id="M0ZR18"/>
<dbReference type="HOGENOM" id="CLU_2311157_0_0_1"/>
<keyword evidence="2" id="KW-1185">Reference proteome</keyword>
<name>M0ZR18_SOLTU</name>
<sequence length="100" mass="11869">MEGREIRWRPPEIAIFRWSVGESAGRGERDRWERRGKEFDGKGVIFGKRKRMGKGESSGKKKSVADGLYLFWEKMKTWDLIWAVRSFDRTVGKNREFKNK</sequence>
<evidence type="ECO:0000313" key="2">
    <source>
        <dbReference type="Proteomes" id="UP000011115"/>
    </source>
</evidence>
<dbReference type="Proteomes" id="UP000011115">
    <property type="component" value="Unassembled WGS sequence"/>
</dbReference>
<evidence type="ECO:0000313" key="1">
    <source>
        <dbReference type="EnsemblPlants" id="PGSC0003DMT400006261"/>
    </source>
</evidence>
<dbReference type="Gramene" id="PGSC0003DMT400006261">
    <property type="protein sequence ID" value="PGSC0003DMT400006261"/>
    <property type="gene ID" value="PGSC0003DMG400002440"/>
</dbReference>
<dbReference type="EnsemblPlants" id="PGSC0003DMT400006261">
    <property type="protein sequence ID" value="PGSC0003DMT400006261"/>
    <property type="gene ID" value="PGSC0003DMG400002440"/>
</dbReference>
<protein>
    <submittedName>
        <fullName evidence="1">Uncharacterized protein</fullName>
    </submittedName>
</protein>
<organism evidence="1 2">
    <name type="scientific">Solanum tuberosum</name>
    <name type="common">Potato</name>
    <dbReference type="NCBI Taxonomy" id="4113"/>
    <lineage>
        <taxon>Eukaryota</taxon>
        <taxon>Viridiplantae</taxon>
        <taxon>Streptophyta</taxon>
        <taxon>Embryophyta</taxon>
        <taxon>Tracheophyta</taxon>
        <taxon>Spermatophyta</taxon>
        <taxon>Magnoliopsida</taxon>
        <taxon>eudicotyledons</taxon>
        <taxon>Gunneridae</taxon>
        <taxon>Pentapetalae</taxon>
        <taxon>asterids</taxon>
        <taxon>lamiids</taxon>
        <taxon>Solanales</taxon>
        <taxon>Solanaceae</taxon>
        <taxon>Solanoideae</taxon>
        <taxon>Solaneae</taxon>
        <taxon>Solanum</taxon>
    </lineage>
</organism>
<proteinExistence type="predicted"/>
<dbReference type="AlphaFoldDB" id="M0ZR18"/>
<dbReference type="PaxDb" id="4113-PGSC0003DMT400006261"/>
<accession>M0ZR18</accession>